<feature type="compositionally biased region" description="Polar residues" evidence="6">
    <location>
        <begin position="55"/>
        <end position="97"/>
    </location>
</feature>
<feature type="region of interest" description="Disordered" evidence="6">
    <location>
        <begin position="464"/>
        <end position="532"/>
    </location>
</feature>
<feature type="region of interest" description="Disordered" evidence="6">
    <location>
        <begin position="1"/>
        <end position="181"/>
    </location>
</feature>
<feature type="compositionally biased region" description="Polar residues" evidence="6">
    <location>
        <begin position="149"/>
        <end position="166"/>
    </location>
</feature>
<gene>
    <name evidence="9" type="ORF">WMO20_03875</name>
</gene>
<feature type="compositionally biased region" description="Basic residues" evidence="6">
    <location>
        <begin position="169"/>
        <end position="181"/>
    </location>
</feature>
<evidence type="ECO:0000256" key="2">
    <source>
        <dbReference type="ARBA" id="ARBA00022618"/>
    </source>
</evidence>
<keyword evidence="1" id="KW-1003">Cell membrane</keyword>
<feature type="compositionally biased region" description="Polar residues" evidence="6">
    <location>
        <begin position="122"/>
        <end position="131"/>
    </location>
</feature>
<evidence type="ECO:0000256" key="4">
    <source>
        <dbReference type="ARBA" id="ARBA00022989"/>
    </source>
</evidence>
<evidence type="ECO:0000313" key="9">
    <source>
        <dbReference type="EMBL" id="MEQ2385077.1"/>
    </source>
</evidence>
<comment type="caution">
    <text evidence="9">The sequence shown here is derived from an EMBL/GenBank/DDBJ whole genome shotgun (WGS) entry which is preliminary data.</text>
</comment>
<organism evidence="9 10">
    <name type="scientific">Faecalibacterium intestinale</name>
    <dbReference type="NCBI Taxonomy" id="3133155"/>
    <lineage>
        <taxon>Bacteria</taxon>
        <taxon>Bacillati</taxon>
        <taxon>Bacillota</taxon>
        <taxon>Clostridia</taxon>
        <taxon>Eubacteriales</taxon>
        <taxon>Oscillospiraceae</taxon>
        <taxon>Faecalibacterium</taxon>
    </lineage>
</organism>
<keyword evidence="3 7" id="KW-0812">Transmembrane</keyword>
<dbReference type="InterPro" id="IPR050487">
    <property type="entry name" value="FtsQ_DivIB"/>
</dbReference>
<sequence length="532" mass="58080">MMQQNRDRNGRPRNTRPYDLNRDVARISAPSQDHTPRNTGSSRYGYNGEPLSRPPSRSANGSVRSSRADNSIQFPTQPQSQTRRPAQGQGSNTTQYPAGSRPAGSRPKNAKSGGKQRRPANNARSGQSSRKNQNHPNAQNHPNRQQPAGSQNQRLRPAQTAPQQSPARREKRKKRKVTRATLRRRRILRRLTAFAMLLCVIGAGIYLTMTMLFRINSIQVQTPDGKQVTEIAGYSADSILQRMGVQLEENIFSFEPGEKAAVLEQNFPLLGSIKVIRDYPNTVVVQVTEAVPAYAVQNGSKWLVISDKWKILSEESTQPEGLCTLYGGKLQDTAPGQAFCLVEDADAASVSGSEAAGSESTADTGDARMEALSTLVSKLEEYGLSQDVTRLEVADTEQIAFLYQDRISVLLGTLNDLDYKLDRARYVLTNADGKGCGPTDTGRLDFSHTSASSTRKIYFAQGEPTLPSGYVVPPKAEEPAPAEDAADSTDSAESTDSADAADTTEPAADADTEQLPLTHPDRMTANEEENPM</sequence>
<evidence type="ECO:0000256" key="6">
    <source>
        <dbReference type="SAM" id="MobiDB-lite"/>
    </source>
</evidence>
<evidence type="ECO:0000313" key="10">
    <source>
        <dbReference type="Proteomes" id="UP001465119"/>
    </source>
</evidence>
<evidence type="ECO:0000256" key="1">
    <source>
        <dbReference type="ARBA" id="ARBA00022475"/>
    </source>
</evidence>
<feature type="domain" description="POTRA" evidence="8">
    <location>
        <begin position="234"/>
        <end position="289"/>
    </location>
</feature>
<keyword evidence="5" id="KW-0131">Cell cycle</keyword>
<dbReference type="RefSeq" id="WP_349185909.1">
    <property type="nucleotide sequence ID" value="NZ_JBBMEN010000003.1"/>
</dbReference>
<feature type="transmembrane region" description="Helical" evidence="7">
    <location>
        <begin position="191"/>
        <end position="213"/>
    </location>
</feature>
<evidence type="ECO:0000256" key="7">
    <source>
        <dbReference type="SAM" id="Phobius"/>
    </source>
</evidence>
<dbReference type="EMBL" id="JBBMEN010000003">
    <property type="protein sequence ID" value="MEQ2385077.1"/>
    <property type="molecule type" value="Genomic_DNA"/>
</dbReference>
<keyword evidence="4 7" id="KW-1133">Transmembrane helix</keyword>
<feature type="compositionally biased region" description="Low complexity" evidence="6">
    <location>
        <begin position="134"/>
        <end position="148"/>
    </location>
</feature>
<accession>A0ABV1C0I1</accession>
<dbReference type="Proteomes" id="UP001465119">
    <property type="component" value="Unassembled WGS sequence"/>
</dbReference>
<feature type="compositionally biased region" description="Low complexity" evidence="6">
    <location>
        <begin position="488"/>
        <end position="509"/>
    </location>
</feature>
<reference evidence="9 10" key="1">
    <citation type="submission" date="2024-03" db="EMBL/GenBank/DDBJ databases">
        <title>Human intestinal bacterial collection.</title>
        <authorList>
            <person name="Pauvert C."/>
            <person name="Hitch T.C.A."/>
            <person name="Clavel T."/>
        </authorList>
    </citation>
    <scope>NUCLEOTIDE SEQUENCE [LARGE SCALE GENOMIC DNA]</scope>
    <source>
        <strain evidence="9 10">CLA-AA-H281</strain>
    </source>
</reference>
<name>A0ABV1C0I1_9FIRM</name>
<dbReference type="InterPro" id="IPR013685">
    <property type="entry name" value="POTRA_FtsQ_type"/>
</dbReference>
<keyword evidence="2" id="KW-0132">Cell division</keyword>
<evidence type="ECO:0000256" key="5">
    <source>
        <dbReference type="ARBA" id="ARBA00023306"/>
    </source>
</evidence>
<evidence type="ECO:0000259" key="8">
    <source>
        <dbReference type="Pfam" id="PF08478"/>
    </source>
</evidence>
<keyword evidence="10" id="KW-1185">Reference proteome</keyword>
<keyword evidence="7" id="KW-0472">Membrane</keyword>
<feature type="compositionally biased region" description="Basic and acidic residues" evidence="6">
    <location>
        <begin position="1"/>
        <end position="10"/>
    </location>
</feature>
<protein>
    <submittedName>
        <fullName evidence="9">FtsQ-type POTRA domain-containing protein</fullName>
    </submittedName>
</protein>
<dbReference type="Pfam" id="PF08478">
    <property type="entry name" value="POTRA_1"/>
    <property type="match status" value="1"/>
</dbReference>
<dbReference type="PANTHER" id="PTHR37820">
    <property type="entry name" value="CELL DIVISION PROTEIN DIVIB"/>
    <property type="match status" value="1"/>
</dbReference>
<evidence type="ECO:0000256" key="3">
    <source>
        <dbReference type="ARBA" id="ARBA00022692"/>
    </source>
</evidence>
<dbReference type="PANTHER" id="PTHR37820:SF1">
    <property type="entry name" value="CELL DIVISION PROTEIN FTSQ"/>
    <property type="match status" value="1"/>
</dbReference>
<proteinExistence type="predicted"/>
<feature type="compositionally biased region" description="Polar residues" evidence="6">
    <location>
        <begin position="29"/>
        <end position="44"/>
    </location>
</feature>